<dbReference type="GeneID" id="8856100"/>
<reference evidence="1 2" key="1">
    <citation type="journal article" date="2010" name="Cell">
        <title>The genome of Naegleria gruberi illuminates early eukaryotic versatility.</title>
        <authorList>
            <person name="Fritz-Laylin L.K."/>
            <person name="Prochnik S.E."/>
            <person name="Ginger M.L."/>
            <person name="Dacks J.B."/>
            <person name="Carpenter M.L."/>
            <person name="Field M.C."/>
            <person name="Kuo A."/>
            <person name="Paredez A."/>
            <person name="Chapman J."/>
            <person name="Pham J."/>
            <person name="Shu S."/>
            <person name="Neupane R."/>
            <person name="Cipriano M."/>
            <person name="Mancuso J."/>
            <person name="Tu H."/>
            <person name="Salamov A."/>
            <person name="Lindquist E."/>
            <person name="Shapiro H."/>
            <person name="Lucas S."/>
            <person name="Grigoriev I.V."/>
            <person name="Cande W.Z."/>
            <person name="Fulton C."/>
            <person name="Rokhsar D.S."/>
            <person name="Dawson S.C."/>
        </authorList>
    </citation>
    <scope>NUCLEOTIDE SEQUENCE [LARGE SCALE GENOMIC DNA]</scope>
    <source>
        <strain evidence="1 2">NEG-M</strain>
    </source>
</reference>
<keyword evidence="2" id="KW-1185">Reference proteome</keyword>
<organism evidence="2">
    <name type="scientific">Naegleria gruberi</name>
    <name type="common">Amoeba</name>
    <dbReference type="NCBI Taxonomy" id="5762"/>
    <lineage>
        <taxon>Eukaryota</taxon>
        <taxon>Discoba</taxon>
        <taxon>Heterolobosea</taxon>
        <taxon>Tetramitia</taxon>
        <taxon>Eutetramitia</taxon>
        <taxon>Vahlkampfiidae</taxon>
        <taxon>Naegleria</taxon>
    </lineage>
</organism>
<proteinExistence type="predicted"/>
<dbReference type="Proteomes" id="UP000006671">
    <property type="component" value="Unassembled WGS sequence"/>
</dbReference>
<evidence type="ECO:0000313" key="2">
    <source>
        <dbReference type="Proteomes" id="UP000006671"/>
    </source>
</evidence>
<accession>D2W215</accession>
<gene>
    <name evidence="1" type="ORF">NAEGRDRAFT_75424</name>
</gene>
<name>D2W215_NAEGR</name>
<sequence length="220" mass="26120">MLDSILNNNHSLILDTTFHPSHLNEYFSKLCQHQSGGKFNAHPCERETTTDYEFIDVIRNSNYSIEHMMHETLSLITLDPKLRSYFYRPYITFSGPSLLFANHYSAGCEIAFQYMEEPELSYRDQNGLTVLHYIAENFLEIKQQKILTEKLVKYPHLLNICDNRGRVPTDIFMPPFATNFLRNYIEENEITIERRYIPFNPFELPSKKQKRIDSYFKKKQ</sequence>
<dbReference type="AlphaFoldDB" id="D2W215"/>
<protein>
    <submittedName>
        <fullName evidence="1">Predicted protein</fullName>
    </submittedName>
</protein>
<dbReference type="RefSeq" id="XP_002669605.1">
    <property type="nucleotide sequence ID" value="XM_002669559.1"/>
</dbReference>
<dbReference type="VEuPathDB" id="AmoebaDB:NAEGRDRAFT_75424"/>
<dbReference type="EMBL" id="GG738924">
    <property type="protein sequence ID" value="EFC36861.1"/>
    <property type="molecule type" value="Genomic_DNA"/>
</dbReference>
<evidence type="ECO:0000313" key="1">
    <source>
        <dbReference type="EMBL" id="EFC36861.1"/>
    </source>
</evidence>
<dbReference type="KEGG" id="ngr:NAEGRDRAFT_75424"/>
<dbReference type="InParanoid" id="D2W215"/>